<evidence type="ECO:0000313" key="7">
    <source>
        <dbReference type="Proteomes" id="UP000281406"/>
    </source>
</evidence>
<evidence type="ECO:0000256" key="2">
    <source>
        <dbReference type="ARBA" id="ARBA00022723"/>
    </source>
</evidence>
<reference evidence="6 7" key="1">
    <citation type="submission" date="2018-10" db="EMBL/GenBank/DDBJ databases">
        <title>Genome assembly for a Yunnan-Guizhou Plateau 3E fish, Anabarilius grahami (Regan), and its evolutionary and genetic applications.</title>
        <authorList>
            <person name="Jiang W."/>
        </authorList>
    </citation>
    <scope>NUCLEOTIDE SEQUENCE [LARGE SCALE GENOMIC DNA]</scope>
    <source>
        <strain evidence="6">AG-KIZ</strain>
        <tissue evidence="6">Muscle</tissue>
    </source>
</reference>
<dbReference type="EMBL" id="RJVU01073043">
    <property type="protein sequence ID" value="ROI27686.1"/>
    <property type="molecule type" value="Genomic_DNA"/>
</dbReference>
<dbReference type="SUPFAM" id="SSF54292">
    <property type="entry name" value="2Fe-2S ferredoxin-like"/>
    <property type="match status" value="1"/>
</dbReference>
<comment type="caution">
    <text evidence="6">The sequence shown here is derived from an EMBL/GenBank/DDBJ whole genome shotgun (WGS) entry which is preliminary data.</text>
</comment>
<dbReference type="InterPro" id="IPR001055">
    <property type="entry name" value="Adrenodoxin-like"/>
</dbReference>
<evidence type="ECO:0000313" key="6">
    <source>
        <dbReference type="EMBL" id="ROI27686.1"/>
    </source>
</evidence>
<evidence type="ECO:0000256" key="5">
    <source>
        <dbReference type="ARBA" id="ARBA00034078"/>
    </source>
</evidence>
<dbReference type="PANTHER" id="PTHR23426:SF73">
    <property type="entry name" value="FERREDOXIN 1B"/>
    <property type="match status" value="1"/>
</dbReference>
<accession>A0A3N0XHH6</accession>
<proteinExistence type="predicted"/>
<dbReference type="Proteomes" id="UP000281406">
    <property type="component" value="Unassembled WGS sequence"/>
</dbReference>
<comment type="cofactor">
    <cofactor evidence="5">
        <name>[2Fe-2S] cluster</name>
        <dbReference type="ChEBI" id="CHEBI:190135"/>
    </cofactor>
</comment>
<gene>
    <name evidence="6" type="ORF">DPX16_23008</name>
</gene>
<dbReference type="InterPro" id="IPR036010">
    <property type="entry name" value="2Fe-2S_ferredoxin-like_sf"/>
</dbReference>
<dbReference type="Gene3D" id="3.10.20.30">
    <property type="match status" value="1"/>
</dbReference>
<evidence type="ECO:0000256" key="1">
    <source>
        <dbReference type="ARBA" id="ARBA00022714"/>
    </source>
</evidence>
<dbReference type="PRINTS" id="PR00355">
    <property type="entry name" value="ADRENODOXIN"/>
</dbReference>
<evidence type="ECO:0000256" key="4">
    <source>
        <dbReference type="ARBA" id="ARBA00023014"/>
    </source>
</evidence>
<dbReference type="GO" id="GO:0051537">
    <property type="term" value="F:2 iron, 2 sulfur cluster binding"/>
    <property type="evidence" value="ECO:0007669"/>
    <property type="project" value="UniProtKB-KW"/>
</dbReference>
<keyword evidence="2" id="KW-0479">Metal-binding</keyword>
<keyword evidence="7" id="KW-1185">Reference proteome</keyword>
<keyword evidence="1" id="KW-0001">2Fe-2S</keyword>
<dbReference type="InterPro" id="IPR012675">
    <property type="entry name" value="Beta-grasp_dom_sf"/>
</dbReference>
<dbReference type="InterPro" id="IPR018298">
    <property type="entry name" value="Adrenodoxin_Fe-S_BS"/>
</dbReference>
<dbReference type="InterPro" id="IPR001041">
    <property type="entry name" value="2Fe-2S_ferredoxin-type"/>
</dbReference>
<sequence length="185" mass="20205">MASRTCVQVLARSSLALVSHPGSTKPHPRFLHTVPKLCSQSQQNGSSGSKMLVHFVNQSGMKSSVFVTEGETLLDVVIKKNLDISGFGACEGTLACSTCHLIFEESVYDKLEPVVDEEIDMLDLAYGLTKTLDEKMFKPFSLLQWLDLHGSSRWPSAASMLSCVLSGACMYHAPMSVCVKRTECV</sequence>
<evidence type="ECO:0000256" key="3">
    <source>
        <dbReference type="ARBA" id="ARBA00023004"/>
    </source>
</evidence>
<keyword evidence="3" id="KW-0408">Iron</keyword>
<dbReference type="PANTHER" id="PTHR23426">
    <property type="entry name" value="FERREDOXIN/ADRENODOXIN"/>
    <property type="match status" value="1"/>
</dbReference>
<organism evidence="6 7">
    <name type="scientific">Anabarilius grahami</name>
    <name type="common">Kanglang fish</name>
    <name type="synonym">Barilius grahami</name>
    <dbReference type="NCBI Taxonomy" id="495550"/>
    <lineage>
        <taxon>Eukaryota</taxon>
        <taxon>Metazoa</taxon>
        <taxon>Chordata</taxon>
        <taxon>Craniata</taxon>
        <taxon>Vertebrata</taxon>
        <taxon>Euteleostomi</taxon>
        <taxon>Actinopterygii</taxon>
        <taxon>Neopterygii</taxon>
        <taxon>Teleostei</taxon>
        <taxon>Ostariophysi</taxon>
        <taxon>Cypriniformes</taxon>
        <taxon>Xenocyprididae</taxon>
        <taxon>Xenocypridinae</taxon>
        <taxon>Xenocypridinae incertae sedis</taxon>
        <taxon>Anabarilius</taxon>
    </lineage>
</organism>
<name>A0A3N0XHH6_ANAGA</name>
<dbReference type="GO" id="GO:0046872">
    <property type="term" value="F:metal ion binding"/>
    <property type="evidence" value="ECO:0007669"/>
    <property type="project" value="UniProtKB-KW"/>
</dbReference>
<keyword evidence="4" id="KW-0411">Iron-sulfur</keyword>
<dbReference type="OrthoDB" id="268593at2759"/>
<dbReference type="AlphaFoldDB" id="A0A3N0XHH6"/>
<dbReference type="PROSITE" id="PS00814">
    <property type="entry name" value="ADX"/>
    <property type="match status" value="1"/>
</dbReference>
<dbReference type="GO" id="GO:0140647">
    <property type="term" value="P:P450-containing electron transport chain"/>
    <property type="evidence" value="ECO:0007669"/>
    <property type="project" value="InterPro"/>
</dbReference>
<protein>
    <submittedName>
        <fullName evidence="6">Adrenodoxin, mitochondrial</fullName>
    </submittedName>
</protein>
<dbReference type="GO" id="GO:0005739">
    <property type="term" value="C:mitochondrion"/>
    <property type="evidence" value="ECO:0007669"/>
    <property type="project" value="TreeGrafter"/>
</dbReference>
<dbReference type="GO" id="GO:0009055">
    <property type="term" value="F:electron transfer activity"/>
    <property type="evidence" value="ECO:0007669"/>
    <property type="project" value="TreeGrafter"/>
</dbReference>
<dbReference type="CDD" id="cd00207">
    <property type="entry name" value="fer2"/>
    <property type="match status" value="1"/>
</dbReference>